<evidence type="ECO:0000256" key="7">
    <source>
        <dbReference type="SAM" id="Phobius"/>
    </source>
</evidence>
<feature type="transmembrane region" description="Helical" evidence="7">
    <location>
        <begin position="507"/>
        <end position="531"/>
    </location>
</feature>
<dbReference type="PANTHER" id="PTHR23502">
    <property type="entry name" value="MAJOR FACILITATOR SUPERFAMILY"/>
    <property type="match status" value="1"/>
</dbReference>
<keyword evidence="4 7" id="KW-1133">Transmembrane helix</keyword>
<dbReference type="InterPro" id="IPR020846">
    <property type="entry name" value="MFS_dom"/>
</dbReference>
<gene>
    <name evidence="9" type="ORF">OIDMADRAFT_32215</name>
</gene>
<keyword evidence="5 7" id="KW-0472">Membrane</keyword>
<evidence type="ECO:0000256" key="3">
    <source>
        <dbReference type="ARBA" id="ARBA00022692"/>
    </source>
</evidence>
<dbReference type="Proteomes" id="UP000054321">
    <property type="component" value="Unassembled WGS sequence"/>
</dbReference>
<feature type="compositionally biased region" description="Basic and acidic residues" evidence="6">
    <location>
        <begin position="15"/>
        <end position="24"/>
    </location>
</feature>
<dbReference type="GO" id="GO:0005886">
    <property type="term" value="C:plasma membrane"/>
    <property type="evidence" value="ECO:0007669"/>
    <property type="project" value="TreeGrafter"/>
</dbReference>
<feature type="transmembrane region" description="Helical" evidence="7">
    <location>
        <begin position="342"/>
        <end position="362"/>
    </location>
</feature>
<evidence type="ECO:0000259" key="8">
    <source>
        <dbReference type="PROSITE" id="PS50850"/>
    </source>
</evidence>
<feature type="transmembrane region" description="Helical" evidence="7">
    <location>
        <begin position="374"/>
        <end position="394"/>
    </location>
</feature>
<dbReference type="InParanoid" id="A0A0C3GM48"/>
<dbReference type="HOGENOM" id="CLU_008455_11_2_1"/>
<reference evidence="10" key="2">
    <citation type="submission" date="2015-01" db="EMBL/GenBank/DDBJ databases">
        <title>Evolutionary Origins and Diversification of the Mycorrhizal Mutualists.</title>
        <authorList>
            <consortium name="DOE Joint Genome Institute"/>
            <consortium name="Mycorrhizal Genomics Consortium"/>
            <person name="Kohler A."/>
            <person name="Kuo A."/>
            <person name="Nagy L.G."/>
            <person name="Floudas D."/>
            <person name="Copeland A."/>
            <person name="Barry K.W."/>
            <person name="Cichocki N."/>
            <person name="Veneault-Fourrey C."/>
            <person name="LaButti K."/>
            <person name="Lindquist E.A."/>
            <person name="Lipzen A."/>
            <person name="Lundell T."/>
            <person name="Morin E."/>
            <person name="Murat C."/>
            <person name="Riley R."/>
            <person name="Ohm R."/>
            <person name="Sun H."/>
            <person name="Tunlid A."/>
            <person name="Henrissat B."/>
            <person name="Grigoriev I.V."/>
            <person name="Hibbett D.S."/>
            <person name="Martin F."/>
        </authorList>
    </citation>
    <scope>NUCLEOTIDE SEQUENCE [LARGE SCALE GENOMIC DNA]</scope>
    <source>
        <strain evidence="10">Zn</strain>
    </source>
</reference>
<reference evidence="9 10" key="1">
    <citation type="submission" date="2014-04" db="EMBL/GenBank/DDBJ databases">
        <authorList>
            <consortium name="DOE Joint Genome Institute"/>
            <person name="Kuo A."/>
            <person name="Martino E."/>
            <person name="Perotto S."/>
            <person name="Kohler A."/>
            <person name="Nagy L.G."/>
            <person name="Floudas D."/>
            <person name="Copeland A."/>
            <person name="Barry K.W."/>
            <person name="Cichocki N."/>
            <person name="Veneault-Fourrey C."/>
            <person name="LaButti K."/>
            <person name="Lindquist E.A."/>
            <person name="Lipzen A."/>
            <person name="Lundell T."/>
            <person name="Morin E."/>
            <person name="Murat C."/>
            <person name="Sun H."/>
            <person name="Tunlid A."/>
            <person name="Henrissat B."/>
            <person name="Grigoriev I.V."/>
            <person name="Hibbett D.S."/>
            <person name="Martin F."/>
            <person name="Nordberg H.P."/>
            <person name="Cantor M.N."/>
            <person name="Hua S.X."/>
        </authorList>
    </citation>
    <scope>NUCLEOTIDE SEQUENCE [LARGE SCALE GENOMIC DNA]</scope>
    <source>
        <strain evidence="9 10">Zn</strain>
    </source>
</reference>
<feature type="transmembrane region" description="Helical" evidence="7">
    <location>
        <begin position="475"/>
        <end position="495"/>
    </location>
</feature>
<dbReference type="STRING" id="913774.A0A0C3GM48"/>
<dbReference type="Gene3D" id="1.20.1250.20">
    <property type="entry name" value="MFS general substrate transporter like domains"/>
    <property type="match status" value="1"/>
</dbReference>
<comment type="similarity">
    <text evidence="2">Belongs to the major facilitator superfamily.</text>
</comment>
<evidence type="ECO:0000256" key="1">
    <source>
        <dbReference type="ARBA" id="ARBA00004141"/>
    </source>
</evidence>
<dbReference type="Pfam" id="PF07690">
    <property type="entry name" value="MFS_1"/>
    <property type="match status" value="1"/>
</dbReference>
<feature type="transmembrane region" description="Helical" evidence="7">
    <location>
        <begin position="174"/>
        <end position="193"/>
    </location>
</feature>
<feature type="transmembrane region" description="Helical" evidence="7">
    <location>
        <begin position="91"/>
        <end position="118"/>
    </location>
</feature>
<feature type="transmembrane region" description="Helical" evidence="7">
    <location>
        <begin position="263"/>
        <end position="282"/>
    </location>
</feature>
<dbReference type="InterPro" id="IPR036259">
    <property type="entry name" value="MFS_trans_sf"/>
</dbReference>
<sequence length="568" mass="63210">MHPTSGYDMDSTDECGGKREEQPKCHRNSPRFIDRITIDVRRVKEVRNVELINAQRNLSSSPSIDRETTILTWQQGDPDDPHNWSTAKKTWIFITLMLIILNSCIGSSLTSNGIPFIVKEFGVKSQPQRVLPISVYLIGTQVPCDLKRTNSEEGYVFGPIVWAPLSEQFGRRDITIGTFILFVLFTMACALAPSWPTLLIFRLLSGVFASAPIAVVTGILADIYQDSTTRGRSIAVYMIITAFGPLIAPILSGFVSPTLGWRWSFWIALMFAGCTLVPLVVLPETNAAVLLRRRATNLHGSQRSLSKLGGLENRSTKISITTLLMRPLHMLVFEPITSASSAYLALCYSIFYMSFQAFPIIFQDLYGLSPGTCGLTYLPIGAGVVISLPILWWYDRILLSAQKSQRPWAHREEYRRLPIACLGGPIFALSLFWLGWSARESVSFVVPMLAGIPFGFGFICIFIALLNYLTDAYEIYAASANAASSFTRSLLATVLPLATTPMFEKLGIAGACSLMGGITALMCIIPFIFIWKGDRIRANSKFCIMLKKRKEERSAHLANYHYSEETTL</sequence>
<dbReference type="GO" id="GO:0022857">
    <property type="term" value="F:transmembrane transporter activity"/>
    <property type="evidence" value="ECO:0007669"/>
    <property type="project" value="InterPro"/>
</dbReference>
<comment type="subcellular location">
    <subcellularLocation>
        <location evidence="1">Membrane</location>
        <topology evidence="1">Multi-pass membrane protein</topology>
    </subcellularLocation>
</comment>
<feature type="domain" description="Major facilitator superfamily (MFS) profile" evidence="8">
    <location>
        <begin position="92"/>
        <end position="534"/>
    </location>
</feature>
<dbReference type="PROSITE" id="PS50850">
    <property type="entry name" value="MFS"/>
    <property type="match status" value="1"/>
</dbReference>
<feature type="region of interest" description="Disordered" evidence="6">
    <location>
        <begin position="1"/>
        <end position="28"/>
    </location>
</feature>
<name>A0A0C3GM48_OIDMZ</name>
<dbReference type="CDD" id="cd17323">
    <property type="entry name" value="MFS_Tpo1_MDR_like"/>
    <property type="match status" value="1"/>
</dbReference>
<feature type="transmembrane region" description="Helical" evidence="7">
    <location>
        <begin position="415"/>
        <end position="436"/>
    </location>
</feature>
<keyword evidence="10" id="KW-1185">Reference proteome</keyword>
<organism evidence="9 10">
    <name type="scientific">Oidiodendron maius (strain Zn)</name>
    <dbReference type="NCBI Taxonomy" id="913774"/>
    <lineage>
        <taxon>Eukaryota</taxon>
        <taxon>Fungi</taxon>
        <taxon>Dikarya</taxon>
        <taxon>Ascomycota</taxon>
        <taxon>Pezizomycotina</taxon>
        <taxon>Leotiomycetes</taxon>
        <taxon>Leotiomycetes incertae sedis</taxon>
        <taxon>Myxotrichaceae</taxon>
        <taxon>Oidiodendron</taxon>
    </lineage>
</organism>
<dbReference type="PANTHER" id="PTHR23502:SF74">
    <property type="entry name" value="MAJOR FACILITATOR SUPERFAMILY (MFS) PROFILE DOMAIN-CONTAINING PROTEIN"/>
    <property type="match status" value="1"/>
</dbReference>
<evidence type="ECO:0000256" key="4">
    <source>
        <dbReference type="ARBA" id="ARBA00022989"/>
    </source>
</evidence>
<dbReference type="SUPFAM" id="SSF103473">
    <property type="entry name" value="MFS general substrate transporter"/>
    <property type="match status" value="1"/>
</dbReference>
<protein>
    <recommendedName>
        <fullName evidence="8">Major facilitator superfamily (MFS) profile domain-containing protein</fullName>
    </recommendedName>
</protein>
<dbReference type="AlphaFoldDB" id="A0A0C3GM48"/>
<evidence type="ECO:0000313" key="10">
    <source>
        <dbReference type="Proteomes" id="UP000054321"/>
    </source>
</evidence>
<evidence type="ECO:0000256" key="2">
    <source>
        <dbReference type="ARBA" id="ARBA00008335"/>
    </source>
</evidence>
<feature type="transmembrane region" description="Helical" evidence="7">
    <location>
        <begin position="233"/>
        <end position="251"/>
    </location>
</feature>
<feature type="transmembrane region" description="Helical" evidence="7">
    <location>
        <begin position="199"/>
        <end position="221"/>
    </location>
</feature>
<dbReference type="EMBL" id="KN832882">
    <property type="protein sequence ID" value="KIM97185.1"/>
    <property type="molecule type" value="Genomic_DNA"/>
</dbReference>
<accession>A0A0C3GM48</accession>
<evidence type="ECO:0000256" key="6">
    <source>
        <dbReference type="SAM" id="MobiDB-lite"/>
    </source>
</evidence>
<dbReference type="FunFam" id="1.20.1250.20:FF:000082">
    <property type="entry name" value="MFS multidrug transporter, putative"/>
    <property type="match status" value="1"/>
</dbReference>
<keyword evidence="3 7" id="KW-0812">Transmembrane</keyword>
<dbReference type="InterPro" id="IPR011701">
    <property type="entry name" value="MFS"/>
</dbReference>
<evidence type="ECO:0000313" key="9">
    <source>
        <dbReference type="EMBL" id="KIM97185.1"/>
    </source>
</evidence>
<proteinExistence type="inferred from homology"/>
<evidence type="ECO:0000256" key="5">
    <source>
        <dbReference type="ARBA" id="ARBA00023136"/>
    </source>
</evidence>
<feature type="transmembrane region" description="Helical" evidence="7">
    <location>
        <begin position="442"/>
        <end position="468"/>
    </location>
</feature>
<dbReference type="OrthoDB" id="5141738at2759"/>